<dbReference type="EMBL" id="JACEIK010039059">
    <property type="protein sequence ID" value="MCE5166952.1"/>
    <property type="molecule type" value="Genomic_DNA"/>
</dbReference>
<dbReference type="Proteomes" id="UP000823775">
    <property type="component" value="Unassembled WGS sequence"/>
</dbReference>
<sequence length="176" mass="20507">EANLKDTEGDTVLETKIDTHHDDVSYMVKDLETRITIRFRTGLDHATPIRKNRKPDQWNRIYDSYRSAGHDAAVMAEVNKIATLLPLYLTLIGFYRDKKILTSQEMTLIRIKYSPNLWMSNLWTVCRNKLMPRYDALFWDYGTQKIEGNAIRDDEPQAKSNRPFNNSTSHPDIVSD</sequence>
<protein>
    <submittedName>
        <fullName evidence="2">Uncharacterized protein</fullName>
    </submittedName>
</protein>
<feature type="non-terminal residue" evidence="2">
    <location>
        <position position="1"/>
    </location>
</feature>
<comment type="caution">
    <text evidence="2">The sequence shown here is derived from an EMBL/GenBank/DDBJ whole genome shotgun (WGS) entry which is preliminary data.</text>
</comment>
<evidence type="ECO:0000313" key="3">
    <source>
        <dbReference type="Proteomes" id="UP000823775"/>
    </source>
</evidence>
<accession>A0ABS8Y6J7</accession>
<keyword evidence="3" id="KW-1185">Reference proteome</keyword>
<evidence type="ECO:0000256" key="1">
    <source>
        <dbReference type="SAM" id="MobiDB-lite"/>
    </source>
</evidence>
<reference evidence="2 3" key="1">
    <citation type="journal article" date="2021" name="BMC Genomics">
        <title>Datura genome reveals duplications of psychoactive alkaloid biosynthetic genes and high mutation rate following tissue culture.</title>
        <authorList>
            <person name="Rajewski A."/>
            <person name="Carter-House D."/>
            <person name="Stajich J."/>
            <person name="Litt A."/>
        </authorList>
    </citation>
    <scope>NUCLEOTIDE SEQUENCE [LARGE SCALE GENOMIC DNA]</scope>
    <source>
        <strain evidence="2">AR-01</strain>
    </source>
</reference>
<gene>
    <name evidence="2" type="ORF">HAX54_031068</name>
</gene>
<evidence type="ECO:0000313" key="2">
    <source>
        <dbReference type="EMBL" id="MCE5166952.1"/>
    </source>
</evidence>
<name>A0ABS8Y6J7_DATST</name>
<organism evidence="2 3">
    <name type="scientific">Datura stramonium</name>
    <name type="common">Jimsonweed</name>
    <name type="synonym">Common thornapple</name>
    <dbReference type="NCBI Taxonomy" id="4076"/>
    <lineage>
        <taxon>Eukaryota</taxon>
        <taxon>Viridiplantae</taxon>
        <taxon>Streptophyta</taxon>
        <taxon>Embryophyta</taxon>
        <taxon>Tracheophyta</taxon>
        <taxon>Spermatophyta</taxon>
        <taxon>Magnoliopsida</taxon>
        <taxon>eudicotyledons</taxon>
        <taxon>Gunneridae</taxon>
        <taxon>Pentapetalae</taxon>
        <taxon>asterids</taxon>
        <taxon>lamiids</taxon>
        <taxon>Solanales</taxon>
        <taxon>Solanaceae</taxon>
        <taxon>Solanoideae</taxon>
        <taxon>Datureae</taxon>
        <taxon>Datura</taxon>
    </lineage>
</organism>
<proteinExistence type="predicted"/>
<feature type="region of interest" description="Disordered" evidence="1">
    <location>
        <begin position="150"/>
        <end position="176"/>
    </location>
</feature>
<feature type="compositionally biased region" description="Polar residues" evidence="1">
    <location>
        <begin position="158"/>
        <end position="170"/>
    </location>
</feature>